<accession>A0A1E7F020</accession>
<feature type="compositionally biased region" description="Basic and acidic residues" evidence="1">
    <location>
        <begin position="452"/>
        <end position="473"/>
    </location>
</feature>
<proteinExistence type="predicted"/>
<dbReference type="PANTHER" id="PTHR20916:SF18">
    <property type="entry name" value="IPT_TIG DOMAIN-CONTAINING PROTEIN"/>
    <property type="match status" value="1"/>
</dbReference>
<dbReference type="InParanoid" id="A0A1E7F020"/>
<feature type="compositionally biased region" description="Polar residues" evidence="1">
    <location>
        <begin position="90"/>
        <end position="101"/>
    </location>
</feature>
<dbReference type="AlphaFoldDB" id="A0A1E7F020"/>
<dbReference type="Proteomes" id="UP000095751">
    <property type="component" value="Unassembled WGS sequence"/>
</dbReference>
<name>A0A1E7F020_9STRA</name>
<feature type="region of interest" description="Disordered" evidence="1">
    <location>
        <begin position="449"/>
        <end position="506"/>
    </location>
</feature>
<reference evidence="2 3" key="1">
    <citation type="submission" date="2016-09" db="EMBL/GenBank/DDBJ databases">
        <title>Extensive genetic diversity and differential bi-allelic expression allows diatom success in the polar Southern Ocean.</title>
        <authorList>
            <consortium name="DOE Joint Genome Institute"/>
            <person name="Mock T."/>
            <person name="Otillar R.P."/>
            <person name="Strauss J."/>
            <person name="Dupont C."/>
            <person name="Frickenhaus S."/>
            <person name="Maumus F."/>
            <person name="Mcmullan M."/>
            <person name="Sanges R."/>
            <person name="Schmutz J."/>
            <person name="Toseland A."/>
            <person name="Valas R."/>
            <person name="Veluchamy A."/>
            <person name="Ward B.J."/>
            <person name="Allen A."/>
            <person name="Barry K."/>
            <person name="Falciatore A."/>
            <person name="Ferrante M."/>
            <person name="Fortunato A.E."/>
            <person name="Gloeckner G."/>
            <person name="Gruber A."/>
            <person name="Hipkin R."/>
            <person name="Janech M."/>
            <person name="Kroth P."/>
            <person name="Leese F."/>
            <person name="Lindquist E."/>
            <person name="Lyon B.R."/>
            <person name="Martin J."/>
            <person name="Mayer C."/>
            <person name="Parker M."/>
            <person name="Quesneville H."/>
            <person name="Raymond J."/>
            <person name="Uhlig C."/>
            <person name="Valentin K.U."/>
            <person name="Worden A.Z."/>
            <person name="Armbrust E.V."/>
            <person name="Bowler C."/>
            <person name="Green B."/>
            <person name="Moulton V."/>
            <person name="Van Oosterhout C."/>
            <person name="Grigoriev I."/>
        </authorList>
    </citation>
    <scope>NUCLEOTIDE SEQUENCE [LARGE SCALE GENOMIC DNA]</scope>
    <source>
        <strain evidence="2 3">CCMP1102</strain>
    </source>
</reference>
<evidence type="ECO:0000256" key="1">
    <source>
        <dbReference type="SAM" id="MobiDB-lite"/>
    </source>
</evidence>
<evidence type="ECO:0000313" key="2">
    <source>
        <dbReference type="EMBL" id="OEU11404.1"/>
    </source>
</evidence>
<dbReference type="PANTHER" id="PTHR20916">
    <property type="entry name" value="CYSTEINE AND GLYCINE-RICH PROTEIN 2 BINDING PROTEIN"/>
    <property type="match status" value="1"/>
</dbReference>
<dbReference type="EMBL" id="KV784368">
    <property type="protein sequence ID" value="OEU11404.1"/>
    <property type="molecule type" value="Genomic_DNA"/>
</dbReference>
<dbReference type="KEGG" id="fcy:FRACYDRAFT_245903"/>
<protein>
    <submittedName>
        <fullName evidence="2">Uncharacterized protein</fullName>
    </submittedName>
</protein>
<gene>
    <name evidence="2" type="ORF">FRACYDRAFT_245903</name>
</gene>
<evidence type="ECO:0000313" key="3">
    <source>
        <dbReference type="Proteomes" id="UP000095751"/>
    </source>
</evidence>
<organism evidence="2 3">
    <name type="scientific">Fragilariopsis cylindrus CCMP1102</name>
    <dbReference type="NCBI Taxonomy" id="635003"/>
    <lineage>
        <taxon>Eukaryota</taxon>
        <taxon>Sar</taxon>
        <taxon>Stramenopiles</taxon>
        <taxon>Ochrophyta</taxon>
        <taxon>Bacillariophyta</taxon>
        <taxon>Bacillariophyceae</taxon>
        <taxon>Bacillariophycidae</taxon>
        <taxon>Bacillariales</taxon>
        <taxon>Bacillariaceae</taxon>
        <taxon>Fragilariopsis</taxon>
    </lineage>
</organism>
<dbReference type="OrthoDB" id="54810at2759"/>
<feature type="region of interest" description="Disordered" evidence="1">
    <location>
        <begin position="90"/>
        <end position="121"/>
    </location>
</feature>
<sequence length="697" mass="76777">MRRRKSSTGSSRTPFPSLMMIITTAIISVVLASSSFALVVEHHHHVHGFSPGKVSSFSCSSVMLSSSRRHFRQEVISARTLTSNTNIQLSQQPRSLSTETDNNYEEEIRLSSEPKNSNSNNNNQWKSLLVAAAFVTASLGNTGGEGVRVATAANAATTTTESASSSSLAAVEKTLDLVSPGTITIETSIFKNNNPSKVIQSTESIINDLVKTTLINKQNRIALSESVQKIKSSIVQEFNSVDAYQQVYNIIKMYGIDLKQDTNLMIRPPADYKRFYNDFITNQQINILINGEIIQFTAEHNTNINTDKPLAVPVVDGSSAGKSSSSTTSEIKPDDEWILRIRGYKGYDPNAVIQQLALKQNPLLLSSSQTFNTPEWYRNFKNYWNSSPQSLKGVPLVKTNGDVIVITGIAAIGISYAWSYAYYIERNEVAEVEAQNKKDQLKLKKTAAAAAKAKDTDTDTDTDTTKNKKGEKPKPKKKKKEKTPPPPSPPPKPIFVGKSKTTTNGTTESATTVITVKAEEADVVDDNDNVKVVIEFDSKGKVILKTYDTTTTTKRQSRPNSILSFLQALYFPWLGFFFSSTATSNDDNNNNNNNPRPPPKVVAFVQALYFPWAGIFFPSDNDNNNNEEKNVNDTTASAVATTNKNNNNNTGLIPLIRALWFPWIGILQGKMLLATMTKNVSVVSSMPMFLRNGIASF</sequence>
<feature type="compositionally biased region" description="Pro residues" evidence="1">
    <location>
        <begin position="484"/>
        <end position="493"/>
    </location>
</feature>
<keyword evidence="3" id="KW-1185">Reference proteome</keyword>